<proteinExistence type="inferred from homology"/>
<dbReference type="AlphaFoldDB" id="A0A0K1QT53"/>
<dbReference type="SUPFAM" id="SSF52096">
    <property type="entry name" value="ClpP/crotonase"/>
    <property type="match status" value="1"/>
</dbReference>
<evidence type="ECO:0000256" key="3">
    <source>
        <dbReference type="RuleBase" id="RU003707"/>
    </source>
</evidence>
<name>A0A0K1QT53_PSEFL</name>
<keyword evidence="2" id="KW-0456">Lyase</keyword>
<comment type="similarity">
    <text evidence="1 3">Belongs to the enoyl-CoA hydratase/isomerase family.</text>
</comment>
<dbReference type="OrthoDB" id="9807606at2"/>
<evidence type="ECO:0000313" key="4">
    <source>
        <dbReference type="EMBL" id="AKV08888.1"/>
    </source>
</evidence>
<dbReference type="EMBL" id="CP010945">
    <property type="protein sequence ID" value="AKV08888.1"/>
    <property type="molecule type" value="Genomic_DNA"/>
</dbReference>
<dbReference type="PANTHER" id="PTHR11941">
    <property type="entry name" value="ENOYL-COA HYDRATASE-RELATED"/>
    <property type="match status" value="1"/>
</dbReference>
<dbReference type="GO" id="GO:0006635">
    <property type="term" value="P:fatty acid beta-oxidation"/>
    <property type="evidence" value="ECO:0007669"/>
    <property type="project" value="TreeGrafter"/>
</dbReference>
<dbReference type="eggNOG" id="COG1024">
    <property type="taxonomic scope" value="Bacteria"/>
</dbReference>
<dbReference type="Gene3D" id="1.10.12.10">
    <property type="entry name" value="Lyase 2-enoyl-coa Hydratase, Chain A, domain 2"/>
    <property type="match status" value="1"/>
</dbReference>
<dbReference type="InterPro" id="IPR001753">
    <property type="entry name" value="Enoyl-CoA_hydra/iso"/>
</dbReference>
<gene>
    <name evidence="4" type="ORF">B723_21845</name>
</gene>
<dbReference type="RefSeq" id="WP_031318940.1">
    <property type="nucleotide sequence ID" value="NZ_CP010945.1"/>
</dbReference>
<reference evidence="4 5" key="1">
    <citation type="journal article" date="2012" name="J. Bacteriol.">
        <title>Draft genome sequence of the cyanide-utilizing bacterium Pseudomonas fluorescens strain NCIMB 11764.</title>
        <authorList>
            <person name="Vilo C.A."/>
            <person name="Benedik M.J."/>
            <person name="Kunz D.A."/>
            <person name="Dong Q."/>
        </authorList>
    </citation>
    <scope>NUCLEOTIDE SEQUENCE [LARGE SCALE GENOMIC DNA]</scope>
    <source>
        <strain evidence="4 5">NCIMB 11764</strain>
    </source>
</reference>
<dbReference type="Pfam" id="PF00378">
    <property type="entry name" value="ECH_1"/>
    <property type="match status" value="1"/>
</dbReference>
<organism evidence="4 5">
    <name type="scientific">Pseudomonas fluorescens NCIMB 11764</name>
    <dbReference type="NCBI Taxonomy" id="1221522"/>
    <lineage>
        <taxon>Bacteria</taxon>
        <taxon>Pseudomonadati</taxon>
        <taxon>Pseudomonadota</taxon>
        <taxon>Gammaproteobacteria</taxon>
        <taxon>Pseudomonadales</taxon>
        <taxon>Pseudomonadaceae</taxon>
        <taxon>Pseudomonas</taxon>
    </lineage>
</organism>
<dbReference type="InterPro" id="IPR029045">
    <property type="entry name" value="ClpP/crotonase-like_dom_sf"/>
</dbReference>
<dbReference type="PANTHER" id="PTHR11941:SF54">
    <property type="entry name" value="ENOYL-COA HYDRATASE, MITOCHONDRIAL"/>
    <property type="match status" value="1"/>
</dbReference>
<dbReference type="Gene3D" id="3.90.226.10">
    <property type="entry name" value="2-enoyl-CoA Hydratase, Chain A, domain 1"/>
    <property type="match status" value="1"/>
</dbReference>
<evidence type="ECO:0000256" key="1">
    <source>
        <dbReference type="ARBA" id="ARBA00005254"/>
    </source>
</evidence>
<dbReference type="PROSITE" id="PS00166">
    <property type="entry name" value="ENOYL_COA_HYDRATASE"/>
    <property type="match status" value="1"/>
</dbReference>
<dbReference type="GO" id="GO:0016829">
    <property type="term" value="F:lyase activity"/>
    <property type="evidence" value="ECO:0007669"/>
    <property type="project" value="UniProtKB-KW"/>
</dbReference>
<evidence type="ECO:0000256" key="2">
    <source>
        <dbReference type="ARBA" id="ARBA00023239"/>
    </source>
</evidence>
<protein>
    <submittedName>
        <fullName evidence="4">Enoyl-CoA hydratase</fullName>
    </submittedName>
</protein>
<dbReference type="Proteomes" id="UP000017175">
    <property type="component" value="Chromosome"/>
</dbReference>
<dbReference type="InterPro" id="IPR018376">
    <property type="entry name" value="Enoyl-CoA_hyd/isom_CS"/>
</dbReference>
<evidence type="ECO:0000313" key="5">
    <source>
        <dbReference type="Proteomes" id="UP000017175"/>
    </source>
</evidence>
<dbReference type="CDD" id="cd06558">
    <property type="entry name" value="crotonase-like"/>
    <property type="match status" value="1"/>
</dbReference>
<dbReference type="InterPro" id="IPR014748">
    <property type="entry name" value="Enoyl-CoA_hydra_C"/>
</dbReference>
<accession>A0A0K1QT53</accession>
<sequence length="268" mass="28793">MSVSMELQGAIALITLDRPQALNALDLDSLQVLREHLVNVRDNPALRVAVITGAGERAFCVGADLKSTRSSSASYAQALFLANDPAADAGLYIRLMDLSDLDLHKPLIAAVNGHCLGGGLELALQCDLRIACSSASFGLPEAAVGSIPAVSGLHRLMRAIPAAPAMQMALTGQRIDAHQAHSIGLISERLDSHDALLARAMELAERIAQQAPLAIQALQTLSRSTAHLSDRDAQRLTELYWGVLRDTEDRIEGRQAFAEKRVPHYKGR</sequence>